<accession>A0A6C0K8J0</accession>
<proteinExistence type="predicted"/>
<sequence length="321" mass="38269">MSETKKIHLPKSFDIYDIHYKEPIRNDMAVCIVYFNSNKSKRILMNCLYILERLKLAKIPYFVAEMYIDQPDIKEAFHYKTDIILFQKERLCHLMLEKIPEQYTKVMFMDSDIVFDNLNWYNEISDMLITHDVVHGFTKVLRLDITYKRVLDEVLSFTFRKKYGNTVHKVGPHKMGFAPGGAWGFKREWFNMIGFFENEILGGSDTYSVQSWGIIHDTYPYPQYIINSIQDYKDKIKTPPRVGRLRGNIFHLWHGDSKRYKGNKSKKLIFKDVKDIRDVLSKSRNGLFTLKNRTLRKKFRKYFLNRDDDGVEEEDIRVIPK</sequence>
<dbReference type="AlphaFoldDB" id="A0A6C0K8J0"/>
<dbReference type="InterPro" id="IPR029044">
    <property type="entry name" value="Nucleotide-diphossugar_trans"/>
</dbReference>
<evidence type="ECO:0008006" key="2">
    <source>
        <dbReference type="Google" id="ProtNLM"/>
    </source>
</evidence>
<organism evidence="1">
    <name type="scientific">viral metagenome</name>
    <dbReference type="NCBI Taxonomy" id="1070528"/>
    <lineage>
        <taxon>unclassified sequences</taxon>
        <taxon>metagenomes</taxon>
        <taxon>organismal metagenomes</taxon>
    </lineage>
</organism>
<evidence type="ECO:0000313" key="1">
    <source>
        <dbReference type="EMBL" id="QHU12454.1"/>
    </source>
</evidence>
<dbReference type="EMBL" id="MN740800">
    <property type="protein sequence ID" value="QHU12454.1"/>
    <property type="molecule type" value="Genomic_DNA"/>
</dbReference>
<protein>
    <recommendedName>
        <fullName evidence="2">Glycosyltransferase</fullName>
    </recommendedName>
</protein>
<reference evidence="1" key="1">
    <citation type="journal article" date="2020" name="Nature">
        <title>Giant virus diversity and host interactions through global metagenomics.</title>
        <authorList>
            <person name="Schulz F."/>
            <person name="Roux S."/>
            <person name="Paez-Espino D."/>
            <person name="Jungbluth S."/>
            <person name="Walsh D.A."/>
            <person name="Denef V.J."/>
            <person name="McMahon K.D."/>
            <person name="Konstantinidis K.T."/>
            <person name="Eloe-Fadrosh E.A."/>
            <person name="Kyrpides N.C."/>
            <person name="Woyke T."/>
        </authorList>
    </citation>
    <scope>NUCLEOTIDE SEQUENCE</scope>
    <source>
        <strain evidence="1">GVMAG-S-1101171-110</strain>
    </source>
</reference>
<dbReference type="SUPFAM" id="SSF53448">
    <property type="entry name" value="Nucleotide-diphospho-sugar transferases"/>
    <property type="match status" value="1"/>
</dbReference>
<name>A0A6C0K8J0_9ZZZZ</name>